<evidence type="ECO:0000313" key="10">
    <source>
        <dbReference type="Proteomes" id="UP000307244"/>
    </source>
</evidence>
<evidence type="ECO:0000313" key="9">
    <source>
        <dbReference type="EMBL" id="TKC09320.1"/>
    </source>
</evidence>
<evidence type="ECO:0000256" key="5">
    <source>
        <dbReference type="ARBA" id="ARBA00022692"/>
    </source>
</evidence>
<keyword evidence="8" id="KW-0732">Signal</keyword>
<keyword evidence="5" id="KW-0812">Transmembrane</keyword>
<dbReference type="Pfam" id="PF02321">
    <property type="entry name" value="OEP"/>
    <property type="match status" value="1"/>
</dbReference>
<dbReference type="GO" id="GO:0015288">
    <property type="term" value="F:porin activity"/>
    <property type="evidence" value="ECO:0007669"/>
    <property type="project" value="TreeGrafter"/>
</dbReference>
<evidence type="ECO:0000256" key="2">
    <source>
        <dbReference type="ARBA" id="ARBA00007613"/>
    </source>
</evidence>
<dbReference type="EMBL" id="SWBQ01000001">
    <property type="protein sequence ID" value="TKC09320.1"/>
    <property type="molecule type" value="Genomic_DNA"/>
</dbReference>
<evidence type="ECO:0000256" key="8">
    <source>
        <dbReference type="SAM" id="SignalP"/>
    </source>
</evidence>
<evidence type="ECO:0000256" key="7">
    <source>
        <dbReference type="ARBA" id="ARBA00023237"/>
    </source>
</evidence>
<protein>
    <submittedName>
        <fullName evidence="9">TolC family protein</fullName>
    </submittedName>
</protein>
<keyword evidence="7" id="KW-0998">Cell outer membrane</keyword>
<dbReference type="GO" id="GO:0015562">
    <property type="term" value="F:efflux transmembrane transporter activity"/>
    <property type="evidence" value="ECO:0007669"/>
    <property type="project" value="InterPro"/>
</dbReference>
<evidence type="ECO:0000256" key="4">
    <source>
        <dbReference type="ARBA" id="ARBA00022452"/>
    </source>
</evidence>
<dbReference type="SUPFAM" id="SSF56954">
    <property type="entry name" value="Outer membrane efflux proteins (OEP)"/>
    <property type="match status" value="1"/>
</dbReference>
<dbReference type="Gene3D" id="1.20.1600.10">
    <property type="entry name" value="Outer membrane efflux proteins (OEP)"/>
    <property type="match status" value="1"/>
</dbReference>
<dbReference type="AlphaFoldDB" id="A0A4U1CQY8"/>
<dbReference type="RefSeq" id="WP_136834731.1">
    <property type="nucleotide sequence ID" value="NZ_SWBQ01000001.1"/>
</dbReference>
<keyword evidence="3" id="KW-0813">Transport</keyword>
<evidence type="ECO:0000256" key="3">
    <source>
        <dbReference type="ARBA" id="ARBA00022448"/>
    </source>
</evidence>
<keyword evidence="6" id="KW-0472">Membrane</keyword>
<feature type="signal peptide" evidence="8">
    <location>
        <begin position="1"/>
        <end position="26"/>
    </location>
</feature>
<comment type="similarity">
    <text evidence="2">Belongs to the outer membrane factor (OMF) (TC 1.B.17) family.</text>
</comment>
<organism evidence="9 10">
    <name type="scientific">Pedobacter frigoris</name>
    <dbReference type="NCBI Taxonomy" id="2571272"/>
    <lineage>
        <taxon>Bacteria</taxon>
        <taxon>Pseudomonadati</taxon>
        <taxon>Bacteroidota</taxon>
        <taxon>Sphingobacteriia</taxon>
        <taxon>Sphingobacteriales</taxon>
        <taxon>Sphingobacteriaceae</taxon>
        <taxon>Pedobacter</taxon>
    </lineage>
</organism>
<dbReference type="GO" id="GO:0009279">
    <property type="term" value="C:cell outer membrane"/>
    <property type="evidence" value="ECO:0007669"/>
    <property type="project" value="UniProtKB-SubCell"/>
</dbReference>
<accession>A0A4U1CQY8</accession>
<dbReference type="OrthoDB" id="793488at2"/>
<evidence type="ECO:0000256" key="1">
    <source>
        <dbReference type="ARBA" id="ARBA00004442"/>
    </source>
</evidence>
<feature type="chain" id="PRO_5020774953" evidence="8">
    <location>
        <begin position="27"/>
        <end position="234"/>
    </location>
</feature>
<reference evidence="9 10" key="1">
    <citation type="submission" date="2019-04" db="EMBL/GenBank/DDBJ databases">
        <title>Pedobacter sp. RP-3-15 sp. nov., isolated from Arctic soil.</title>
        <authorList>
            <person name="Dahal R.H."/>
            <person name="Kim D.-U."/>
        </authorList>
    </citation>
    <scope>NUCLEOTIDE SEQUENCE [LARGE SCALE GENOMIC DNA]</scope>
    <source>
        <strain evidence="9 10">RP-3-15</strain>
    </source>
</reference>
<sequence>MNNNKSSLLSFLIFLLSITQLTSATAQESVLSEVSNLYLEKLIAAAKANYPRVRNFDSQINIAKSDVTAAKISWLDPFSFQYVTRSDNSANTVLPNVRTSDFLTGYQVGITFNPGQFLAKPSAVRKAKEQVKLAESNQAEYFLQLESLVKSRYFLYVQYQKSLLPVTNAYNDAESSFKSIKTKYQKGEATFLEFNSASTALNQAIQTKLQVEASYLSAKASLEELTVIRLENIK</sequence>
<proteinExistence type="inferred from homology"/>
<dbReference type="GO" id="GO:1990281">
    <property type="term" value="C:efflux pump complex"/>
    <property type="evidence" value="ECO:0007669"/>
    <property type="project" value="TreeGrafter"/>
</dbReference>
<evidence type="ECO:0000256" key="6">
    <source>
        <dbReference type="ARBA" id="ARBA00023136"/>
    </source>
</evidence>
<dbReference type="PANTHER" id="PTHR30026">
    <property type="entry name" value="OUTER MEMBRANE PROTEIN TOLC"/>
    <property type="match status" value="1"/>
</dbReference>
<keyword evidence="10" id="KW-1185">Reference proteome</keyword>
<name>A0A4U1CQY8_9SPHI</name>
<dbReference type="InterPro" id="IPR003423">
    <property type="entry name" value="OMP_efflux"/>
</dbReference>
<dbReference type="InterPro" id="IPR051906">
    <property type="entry name" value="TolC-like"/>
</dbReference>
<keyword evidence="4" id="KW-1134">Transmembrane beta strand</keyword>
<dbReference type="Proteomes" id="UP000307244">
    <property type="component" value="Unassembled WGS sequence"/>
</dbReference>
<gene>
    <name evidence="9" type="ORF">FA047_04300</name>
</gene>
<dbReference type="PANTHER" id="PTHR30026:SF20">
    <property type="entry name" value="OUTER MEMBRANE PROTEIN TOLC"/>
    <property type="match status" value="1"/>
</dbReference>
<comment type="caution">
    <text evidence="9">The sequence shown here is derived from an EMBL/GenBank/DDBJ whole genome shotgun (WGS) entry which is preliminary data.</text>
</comment>
<comment type="subcellular location">
    <subcellularLocation>
        <location evidence="1">Cell outer membrane</location>
    </subcellularLocation>
</comment>